<feature type="compositionally biased region" description="Basic and acidic residues" evidence="1">
    <location>
        <begin position="1"/>
        <end position="38"/>
    </location>
</feature>
<protein>
    <submittedName>
        <fullName evidence="2">Uncharacterized protein</fullName>
    </submittedName>
</protein>
<dbReference type="AlphaFoldDB" id="A0A5C6ML73"/>
<comment type="caution">
    <text evidence="2">The sequence shown here is derived from an EMBL/GenBank/DDBJ whole genome shotgun (WGS) entry which is preliminary data.</text>
</comment>
<evidence type="ECO:0000256" key="1">
    <source>
        <dbReference type="SAM" id="MobiDB-lite"/>
    </source>
</evidence>
<dbReference type="Proteomes" id="UP000324091">
    <property type="component" value="Chromosome 9"/>
</dbReference>
<reference evidence="2 3" key="1">
    <citation type="submission" date="2019-04" db="EMBL/GenBank/DDBJ databases">
        <title>Chromosome genome assembly for Takifugu flavidus.</title>
        <authorList>
            <person name="Xiao S."/>
        </authorList>
    </citation>
    <scope>NUCLEOTIDE SEQUENCE [LARGE SCALE GENOMIC DNA]</scope>
    <source>
        <strain evidence="2">HTHZ2018</strain>
        <tissue evidence="2">Muscle</tissue>
    </source>
</reference>
<organism evidence="2 3">
    <name type="scientific">Takifugu flavidus</name>
    <name type="common">sansaifugu</name>
    <dbReference type="NCBI Taxonomy" id="433684"/>
    <lineage>
        <taxon>Eukaryota</taxon>
        <taxon>Metazoa</taxon>
        <taxon>Chordata</taxon>
        <taxon>Craniata</taxon>
        <taxon>Vertebrata</taxon>
        <taxon>Euteleostomi</taxon>
        <taxon>Actinopterygii</taxon>
        <taxon>Neopterygii</taxon>
        <taxon>Teleostei</taxon>
        <taxon>Neoteleostei</taxon>
        <taxon>Acanthomorphata</taxon>
        <taxon>Eupercaria</taxon>
        <taxon>Tetraodontiformes</taxon>
        <taxon>Tetradontoidea</taxon>
        <taxon>Tetraodontidae</taxon>
        <taxon>Takifugu</taxon>
    </lineage>
</organism>
<dbReference type="EMBL" id="RHFK02000022">
    <property type="protein sequence ID" value="TWW55964.1"/>
    <property type="molecule type" value="Genomic_DNA"/>
</dbReference>
<accession>A0A5C6ML73</accession>
<name>A0A5C6ML73_9TELE</name>
<sequence length="157" mass="17200">MGCRLGEWDEQQRSPSRAEKSKPGEQTGTRDAEAEVVVRGRKQVGCPGNRQGRQNEDRQGRRLVLPPAILPSRALCRKGVRASWHWAVGCRLVSVGHDAPAGTPHGVDYLAYWTHCCFGSVLWFGILSLSPRSPLLGETALRRGGAAEATTELLPKF</sequence>
<proteinExistence type="predicted"/>
<gene>
    <name evidence="2" type="ORF">D4764_09G0010140</name>
</gene>
<evidence type="ECO:0000313" key="3">
    <source>
        <dbReference type="Proteomes" id="UP000324091"/>
    </source>
</evidence>
<keyword evidence="3" id="KW-1185">Reference proteome</keyword>
<feature type="region of interest" description="Disordered" evidence="1">
    <location>
        <begin position="1"/>
        <end position="60"/>
    </location>
</feature>
<evidence type="ECO:0000313" key="2">
    <source>
        <dbReference type="EMBL" id="TWW55964.1"/>
    </source>
</evidence>